<feature type="domain" description="Thiamine pyrophosphate enzyme central" evidence="5">
    <location>
        <begin position="216"/>
        <end position="351"/>
    </location>
</feature>
<name>A0A1M6IX46_9FIRM</name>
<proteinExistence type="inferred from homology"/>
<dbReference type="AlphaFoldDB" id="A0A1M6IX46"/>
<evidence type="ECO:0000313" key="8">
    <source>
        <dbReference type="EMBL" id="SHJ38969.1"/>
    </source>
</evidence>
<dbReference type="CDD" id="cd07035">
    <property type="entry name" value="TPP_PYR_POX_like"/>
    <property type="match status" value="1"/>
</dbReference>
<evidence type="ECO:0000256" key="4">
    <source>
        <dbReference type="RuleBase" id="RU362132"/>
    </source>
</evidence>
<dbReference type="SUPFAM" id="SSF52467">
    <property type="entry name" value="DHS-like NAD/FAD-binding domain"/>
    <property type="match status" value="1"/>
</dbReference>
<dbReference type="GO" id="GO:0000287">
    <property type="term" value="F:magnesium ion binding"/>
    <property type="evidence" value="ECO:0007669"/>
    <property type="project" value="InterPro"/>
</dbReference>
<dbReference type="PROSITE" id="PS00187">
    <property type="entry name" value="TPP_ENZYMES"/>
    <property type="match status" value="1"/>
</dbReference>
<comment type="similarity">
    <text evidence="2 4">Belongs to the TPP enzyme family.</text>
</comment>
<reference evidence="8 9" key="1">
    <citation type="submission" date="2016-11" db="EMBL/GenBank/DDBJ databases">
        <authorList>
            <person name="Jaros S."/>
            <person name="Januszkiewicz K."/>
            <person name="Wedrychowicz H."/>
        </authorList>
    </citation>
    <scope>NUCLEOTIDE SEQUENCE [LARGE SCALE GENOMIC DNA]</scope>
    <source>
        <strain evidence="8 9">DSM 17477</strain>
    </source>
</reference>
<dbReference type="GO" id="GO:0003984">
    <property type="term" value="F:acetolactate synthase activity"/>
    <property type="evidence" value="ECO:0007669"/>
    <property type="project" value="TreeGrafter"/>
</dbReference>
<evidence type="ECO:0000259" key="5">
    <source>
        <dbReference type="Pfam" id="PF00205"/>
    </source>
</evidence>
<dbReference type="GO" id="GO:0009099">
    <property type="term" value="P:L-valine biosynthetic process"/>
    <property type="evidence" value="ECO:0007669"/>
    <property type="project" value="TreeGrafter"/>
</dbReference>
<evidence type="ECO:0000256" key="1">
    <source>
        <dbReference type="ARBA" id="ARBA00001964"/>
    </source>
</evidence>
<dbReference type="InterPro" id="IPR012001">
    <property type="entry name" value="Thiamin_PyroP_enz_TPP-bd_dom"/>
</dbReference>
<dbReference type="GO" id="GO:0030976">
    <property type="term" value="F:thiamine pyrophosphate binding"/>
    <property type="evidence" value="ECO:0007669"/>
    <property type="project" value="InterPro"/>
</dbReference>
<evidence type="ECO:0000259" key="7">
    <source>
        <dbReference type="Pfam" id="PF02776"/>
    </source>
</evidence>
<dbReference type="Pfam" id="PF02776">
    <property type="entry name" value="TPP_enzyme_N"/>
    <property type="match status" value="1"/>
</dbReference>
<dbReference type="InterPro" id="IPR045229">
    <property type="entry name" value="TPP_enz"/>
</dbReference>
<dbReference type="Pfam" id="PF00205">
    <property type="entry name" value="TPP_enzyme_M"/>
    <property type="match status" value="1"/>
</dbReference>
<dbReference type="CDD" id="cd00568">
    <property type="entry name" value="TPP_enzymes"/>
    <property type="match status" value="1"/>
</dbReference>
<dbReference type="GO" id="GO:0005948">
    <property type="term" value="C:acetolactate synthase complex"/>
    <property type="evidence" value="ECO:0007669"/>
    <property type="project" value="TreeGrafter"/>
</dbReference>
<dbReference type="Gene3D" id="3.40.50.1220">
    <property type="entry name" value="TPP-binding domain"/>
    <property type="match status" value="1"/>
</dbReference>
<dbReference type="RefSeq" id="WP_073049859.1">
    <property type="nucleotide sequence ID" value="NZ_FQZL01000019.1"/>
</dbReference>
<dbReference type="EMBL" id="FQZL01000019">
    <property type="protein sequence ID" value="SHJ38969.1"/>
    <property type="molecule type" value="Genomic_DNA"/>
</dbReference>
<dbReference type="PANTHER" id="PTHR18968:SF13">
    <property type="entry name" value="ACETOLACTATE SYNTHASE CATALYTIC SUBUNIT, MITOCHONDRIAL"/>
    <property type="match status" value="1"/>
</dbReference>
<evidence type="ECO:0000313" key="9">
    <source>
        <dbReference type="Proteomes" id="UP000184052"/>
    </source>
</evidence>
<accession>A0A1M6IX46</accession>
<dbReference type="Pfam" id="PF02775">
    <property type="entry name" value="TPP_enzyme_C"/>
    <property type="match status" value="1"/>
</dbReference>
<protein>
    <submittedName>
        <fullName evidence="8">Acetolactate synthase-1/2/3 large subunit</fullName>
    </submittedName>
</protein>
<dbReference type="InterPro" id="IPR029035">
    <property type="entry name" value="DHS-like_NAD/FAD-binding_dom"/>
</dbReference>
<feature type="domain" description="Thiamine pyrophosphate enzyme N-terminal TPP-binding" evidence="7">
    <location>
        <begin position="21"/>
        <end position="137"/>
    </location>
</feature>
<dbReference type="InterPro" id="IPR000399">
    <property type="entry name" value="TPP-bd_CS"/>
</dbReference>
<evidence type="ECO:0000256" key="3">
    <source>
        <dbReference type="ARBA" id="ARBA00023052"/>
    </source>
</evidence>
<keyword evidence="3 4" id="KW-0786">Thiamine pyrophosphate</keyword>
<dbReference type="InterPro" id="IPR029061">
    <property type="entry name" value="THDP-binding"/>
</dbReference>
<feature type="domain" description="Thiamine pyrophosphate enzyme TPP-binding" evidence="6">
    <location>
        <begin position="415"/>
        <end position="563"/>
    </location>
</feature>
<gene>
    <name evidence="8" type="ORF">SAMN02745751_02438</name>
</gene>
<organism evidence="8 9">
    <name type="scientific">Dethiosulfatibacter aminovorans DSM 17477</name>
    <dbReference type="NCBI Taxonomy" id="1121476"/>
    <lineage>
        <taxon>Bacteria</taxon>
        <taxon>Bacillati</taxon>
        <taxon>Bacillota</taxon>
        <taxon>Tissierellia</taxon>
        <taxon>Dethiosulfatibacter</taxon>
    </lineage>
</organism>
<evidence type="ECO:0000259" key="6">
    <source>
        <dbReference type="Pfam" id="PF02775"/>
    </source>
</evidence>
<dbReference type="InterPro" id="IPR011766">
    <property type="entry name" value="TPP_enzyme_TPP-bd"/>
</dbReference>
<dbReference type="Gene3D" id="3.40.50.970">
    <property type="match status" value="2"/>
</dbReference>
<comment type="cofactor">
    <cofactor evidence="1">
        <name>thiamine diphosphate</name>
        <dbReference type="ChEBI" id="CHEBI:58937"/>
    </cofactor>
</comment>
<dbReference type="Proteomes" id="UP000184052">
    <property type="component" value="Unassembled WGS sequence"/>
</dbReference>
<dbReference type="PANTHER" id="PTHR18968">
    <property type="entry name" value="THIAMINE PYROPHOSPHATE ENZYMES"/>
    <property type="match status" value="1"/>
</dbReference>
<keyword evidence="9" id="KW-1185">Reference proteome</keyword>
<dbReference type="GO" id="GO:0009097">
    <property type="term" value="P:isoleucine biosynthetic process"/>
    <property type="evidence" value="ECO:0007669"/>
    <property type="project" value="TreeGrafter"/>
</dbReference>
<dbReference type="STRING" id="1121476.SAMN02745751_02438"/>
<dbReference type="GO" id="GO:0050660">
    <property type="term" value="F:flavin adenine dinucleotide binding"/>
    <property type="evidence" value="ECO:0007669"/>
    <property type="project" value="TreeGrafter"/>
</dbReference>
<evidence type="ECO:0000256" key="2">
    <source>
        <dbReference type="ARBA" id="ARBA00007812"/>
    </source>
</evidence>
<dbReference type="SUPFAM" id="SSF52518">
    <property type="entry name" value="Thiamin diphosphate-binding fold (THDP-binding)"/>
    <property type="match status" value="2"/>
</dbReference>
<dbReference type="InterPro" id="IPR012000">
    <property type="entry name" value="Thiamin_PyroP_enz_cen_dom"/>
</dbReference>
<sequence length="594" mass="64989">MKPIETAAEFKAKKVAKSGKMRGADALVELLKSHNVEYIFGVPGDTSMAFHDAMRINKEEITHILCRDERNAAYSADAYARMSGKTGVVEVPSGGGALYVVPGVSEANVSNIPLMCIASEISMSSDETCALTDCNQEALFNAVTKWNTKVKLGSKIPHIMKKAFRMSTGGVSGAVGLTFPENILREEVDFSEDELNGPDYIGGFAPFKNSVFKSDIAKLMEMLGKSNRPIVLAGGGVHLSGAHDELEKFVENFRLPVVTSIDGKGAVSEMKPMALGVVGANGGSEEANDVLKNADLVIVLGSKLNNVTTMGKRLINQDAKVVQVDLGEEVIGNNIKIDLPIMCDIRSLLSEVNSMFIDGNGKGLEEWNGYAEAKLKEKRDRIDEEYKLESERILPAQIFKVLEENTDENAVFVADAGTPTPYLSSYLRLKSAGKNTVIPRGHGALGYALAASIGAQVARPDSKVISMFGDASFGMAMGDLETAKRYNLPIVFVNFQNNTYGWIKTIQTLYYEEKYFGVDFGAIDAVKIAEGFGMKGKSISRNDEIEETFKWALELNEPVMINVVIEPPTDNIPPVYQWEHDYKLEPKDRKKLVY</sequence>